<dbReference type="GO" id="GO:1903607">
    <property type="term" value="P:cytochrome c biosynthetic process"/>
    <property type="evidence" value="ECO:0007669"/>
    <property type="project" value="TreeGrafter"/>
</dbReference>
<evidence type="ECO:0000313" key="13">
    <source>
        <dbReference type="EMBL" id="TVT60141.1"/>
    </source>
</evidence>
<keyword evidence="8 12" id="KW-0812">Transmembrane</keyword>
<proteinExistence type="inferred from homology"/>
<dbReference type="NCBIfam" id="TIGR03141">
    <property type="entry name" value="cytochro_ccmD"/>
    <property type="match status" value="1"/>
</dbReference>
<gene>
    <name evidence="13" type="primary">ccmD</name>
    <name evidence="13" type="ORF">FHK82_00035</name>
</gene>
<comment type="function">
    <text evidence="1 12">Required for the export of heme to the periplasm for the biogenesis of c-type cytochromes.</text>
</comment>
<comment type="similarity">
    <text evidence="3 12">Belongs to the CcmD/CycX/HelD family.</text>
</comment>
<evidence type="ECO:0000256" key="9">
    <source>
        <dbReference type="ARBA" id="ARBA00022748"/>
    </source>
</evidence>
<dbReference type="GO" id="GO:0017004">
    <property type="term" value="P:cytochrome complex assembly"/>
    <property type="evidence" value="ECO:0007669"/>
    <property type="project" value="UniProtKB-KW"/>
</dbReference>
<evidence type="ECO:0000256" key="6">
    <source>
        <dbReference type="ARBA" id="ARBA00022475"/>
    </source>
</evidence>
<evidence type="ECO:0000256" key="10">
    <source>
        <dbReference type="ARBA" id="ARBA00022989"/>
    </source>
</evidence>
<dbReference type="Proteomes" id="UP000317355">
    <property type="component" value="Unassembled WGS sequence"/>
</dbReference>
<evidence type="ECO:0000256" key="7">
    <source>
        <dbReference type="ARBA" id="ARBA00022519"/>
    </source>
</evidence>
<dbReference type="EMBL" id="VMRY01000001">
    <property type="protein sequence ID" value="TVT60141.1"/>
    <property type="molecule type" value="Genomic_DNA"/>
</dbReference>
<dbReference type="GO" id="GO:0005886">
    <property type="term" value="C:plasma membrane"/>
    <property type="evidence" value="ECO:0007669"/>
    <property type="project" value="UniProtKB-SubCell"/>
</dbReference>
<keyword evidence="5 12" id="KW-0813">Transport</keyword>
<keyword evidence="7 12" id="KW-0997">Cell inner membrane</keyword>
<reference evidence="13 14" key="1">
    <citation type="submission" date="2019-07" db="EMBL/GenBank/DDBJ databases">
        <title>The pathways for chlorine oxyanion respiration interact through the shared metabolite chlorate.</title>
        <authorList>
            <person name="Barnum T.P."/>
            <person name="Cheng Y."/>
            <person name="Hill K.A."/>
            <person name="Lucas L.N."/>
            <person name="Carlson H.K."/>
            <person name="Coates J.D."/>
        </authorList>
    </citation>
    <scope>NUCLEOTIDE SEQUENCE [LARGE SCALE GENOMIC DNA]</scope>
    <source>
        <strain evidence="13">BK-3</strain>
    </source>
</reference>
<evidence type="ECO:0000256" key="1">
    <source>
        <dbReference type="ARBA" id="ARBA00002442"/>
    </source>
</evidence>
<organism evidence="13 14">
    <name type="scientific">Sedimenticola thiotaurini</name>
    <dbReference type="NCBI Taxonomy" id="1543721"/>
    <lineage>
        <taxon>Bacteria</taxon>
        <taxon>Pseudomonadati</taxon>
        <taxon>Pseudomonadota</taxon>
        <taxon>Gammaproteobacteria</taxon>
        <taxon>Chromatiales</taxon>
        <taxon>Sedimenticolaceae</taxon>
        <taxon>Sedimenticola</taxon>
    </lineage>
</organism>
<keyword evidence="9 12" id="KW-0201">Cytochrome c-type biogenesis</keyword>
<keyword evidence="10 12" id="KW-1133">Transmembrane helix</keyword>
<evidence type="ECO:0000256" key="12">
    <source>
        <dbReference type="RuleBase" id="RU363101"/>
    </source>
</evidence>
<evidence type="ECO:0000256" key="5">
    <source>
        <dbReference type="ARBA" id="ARBA00022448"/>
    </source>
</evidence>
<dbReference type="InterPro" id="IPR052075">
    <property type="entry name" value="Heme_exporter_D"/>
</dbReference>
<evidence type="ECO:0000313" key="14">
    <source>
        <dbReference type="Proteomes" id="UP000317355"/>
    </source>
</evidence>
<dbReference type="AlphaFoldDB" id="A0A558DGJ2"/>
<evidence type="ECO:0000256" key="2">
    <source>
        <dbReference type="ARBA" id="ARBA00004377"/>
    </source>
</evidence>
<dbReference type="InterPro" id="IPR007078">
    <property type="entry name" value="Haem_export_protD_CcmD"/>
</dbReference>
<feature type="transmembrane region" description="Helical" evidence="12">
    <location>
        <begin position="12"/>
        <end position="34"/>
    </location>
</feature>
<dbReference type="PANTHER" id="PTHR37531">
    <property type="entry name" value="HEME EXPORTER PROTEIN D"/>
    <property type="match status" value="1"/>
</dbReference>
<keyword evidence="6 12" id="KW-1003">Cell membrane</keyword>
<accession>A0A558DGJ2</accession>
<comment type="subcellular location">
    <subcellularLocation>
        <location evidence="2 12">Cell inner membrane</location>
        <topology evidence="2 12">Single-pass membrane protein</topology>
    </subcellularLocation>
</comment>
<comment type="caution">
    <text evidence="13">The sequence shown here is derived from an EMBL/GenBank/DDBJ whole genome shotgun (WGS) entry which is preliminary data.</text>
</comment>
<evidence type="ECO:0000256" key="4">
    <source>
        <dbReference type="ARBA" id="ARBA00016461"/>
    </source>
</evidence>
<dbReference type="GO" id="GO:0015886">
    <property type="term" value="P:heme transport"/>
    <property type="evidence" value="ECO:0007669"/>
    <property type="project" value="InterPro"/>
</dbReference>
<keyword evidence="11 12" id="KW-0472">Membrane</keyword>
<protein>
    <recommendedName>
        <fullName evidence="4 12">Heme exporter protein D</fullName>
    </recommendedName>
</protein>
<evidence type="ECO:0000256" key="8">
    <source>
        <dbReference type="ARBA" id="ARBA00022692"/>
    </source>
</evidence>
<dbReference type="Pfam" id="PF04995">
    <property type="entry name" value="CcmD"/>
    <property type="match status" value="1"/>
</dbReference>
<evidence type="ECO:0000256" key="3">
    <source>
        <dbReference type="ARBA" id="ARBA00008741"/>
    </source>
</evidence>
<dbReference type="PANTHER" id="PTHR37531:SF1">
    <property type="entry name" value="HEME EXPORTER PROTEIN D"/>
    <property type="match status" value="1"/>
</dbReference>
<name>A0A558DGJ2_9GAMM</name>
<evidence type="ECO:0000256" key="11">
    <source>
        <dbReference type="ARBA" id="ARBA00023136"/>
    </source>
</evidence>
<sequence>MSVAEFFDMGGYALYVWGSFGVSALFMIIEPIMLRSHRRAVLQRISRIVRMKAEERV</sequence>